<dbReference type="InterPro" id="IPR009078">
    <property type="entry name" value="Ferritin-like_SF"/>
</dbReference>
<dbReference type="SUPFAM" id="SSF47240">
    <property type="entry name" value="Ferritin-like"/>
    <property type="match status" value="1"/>
</dbReference>
<keyword evidence="2" id="KW-1185">Reference proteome</keyword>
<name>A0ABW2A9J2_9GAMM</name>
<accession>A0ABW2A9J2</accession>
<dbReference type="PROSITE" id="PS51318">
    <property type="entry name" value="TAT"/>
    <property type="match status" value="1"/>
</dbReference>
<dbReference type="Gene3D" id="1.20.1260.10">
    <property type="match status" value="1"/>
</dbReference>
<evidence type="ECO:0000313" key="1">
    <source>
        <dbReference type="EMBL" id="MFC6674225.1"/>
    </source>
</evidence>
<proteinExistence type="predicted"/>
<protein>
    <submittedName>
        <fullName evidence="1">Ferritin-like domain-containing protein</fullName>
    </submittedName>
</protein>
<dbReference type="Proteomes" id="UP001596422">
    <property type="component" value="Unassembled WGS sequence"/>
</dbReference>
<evidence type="ECO:0000313" key="2">
    <source>
        <dbReference type="Proteomes" id="UP001596422"/>
    </source>
</evidence>
<sequence length="195" mass="20451">MKTVETNLNTQRRGLLVRGAGLTLSAAAVAMLAGCSPSRARAGTGDYSDGSRTQDLNILNTALRAEFEAVAAYQLGADSGLLTRAMLPVAVQFQGHHREHAELLSQTIRTLGGEAAEPQAQYRFPVETLDSEQDVLTFAAGLERGAVSAYAGAIPLFANSDLAGAAASILADEAMHWAVLRHSLGLDPVPGAFFS</sequence>
<dbReference type="RefSeq" id="WP_379913987.1">
    <property type="nucleotide sequence ID" value="NZ_JBHSWE010000002.1"/>
</dbReference>
<dbReference type="CDD" id="cd00657">
    <property type="entry name" value="Ferritin_like"/>
    <property type="match status" value="1"/>
</dbReference>
<dbReference type="InterPro" id="IPR006311">
    <property type="entry name" value="TAT_signal"/>
</dbReference>
<dbReference type="PROSITE" id="PS51257">
    <property type="entry name" value="PROKAR_LIPOPROTEIN"/>
    <property type="match status" value="1"/>
</dbReference>
<organism evidence="1 2">
    <name type="scientific">Marinobacterium aestuariivivens</name>
    <dbReference type="NCBI Taxonomy" id="1698799"/>
    <lineage>
        <taxon>Bacteria</taxon>
        <taxon>Pseudomonadati</taxon>
        <taxon>Pseudomonadota</taxon>
        <taxon>Gammaproteobacteria</taxon>
        <taxon>Oceanospirillales</taxon>
        <taxon>Oceanospirillaceae</taxon>
        <taxon>Marinobacterium</taxon>
    </lineage>
</organism>
<dbReference type="InterPro" id="IPR012347">
    <property type="entry name" value="Ferritin-like"/>
</dbReference>
<dbReference type="Pfam" id="PF13668">
    <property type="entry name" value="Ferritin_2"/>
    <property type="match status" value="1"/>
</dbReference>
<gene>
    <name evidence="1" type="ORF">ACFQDL_32025</name>
</gene>
<dbReference type="EMBL" id="JBHSWE010000002">
    <property type="protein sequence ID" value="MFC6674225.1"/>
    <property type="molecule type" value="Genomic_DNA"/>
</dbReference>
<comment type="caution">
    <text evidence="1">The sequence shown here is derived from an EMBL/GenBank/DDBJ whole genome shotgun (WGS) entry which is preliminary data.</text>
</comment>
<reference evidence="2" key="1">
    <citation type="journal article" date="2019" name="Int. J. Syst. Evol. Microbiol.">
        <title>The Global Catalogue of Microorganisms (GCM) 10K type strain sequencing project: providing services to taxonomists for standard genome sequencing and annotation.</title>
        <authorList>
            <consortium name="The Broad Institute Genomics Platform"/>
            <consortium name="The Broad Institute Genome Sequencing Center for Infectious Disease"/>
            <person name="Wu L."/>
            <person name="Ma J."/>
        </authorList>
    </citation>
    <scope>NUCLEOTIDE SEQUENCE [LARGE SCALE GENOMIC DNA]</scope>
    <source>
        <strain evidence="2">NBRC 111756</strain>
    </source>
</reference>